<name>A0ABY0RX87_9RHOB</name>
<dbReference type="EMBL" id="FNJD01000004">
    <property type="protein sequence ID" value="SDO59131.1"/>
    <property type="molecule type" value="Genomic_DNA"/>
</dbReference>
<sequence>MCGFIQGMSRVNHQDLGQLNGPIVLFGGPYSNLQALEALFERARALGVGPERMICTGDVVAYCADAYAVSERMRSSGVPVVAGNCEKQLAAGAMDCGCGFEDGSACDLLSVGWYGYASARISDVQCRWMGQAPDIISFVHAGKRYAVIHGGHHDIARFIWPVSSEAVFDEEWQAVERSIGPIDKIIAGHCGVPFERQTPRGAWINAGVIGMPPNDGAPQTRFAVLDTGRVTFHTLDYDHVGAASAMEQAGLTQGYHSALLTGYWPSEDVLPPELRCAALASG</sequence>
<dbReference type="InterPro" id="IPR029052">
    <property type="entry name" value="Metallo-depent_PP-like"/>
</dbReference>
<evidence type="ECO:0000313" key="1">
    <source>
        <dbReference type="EMBL" id="SDO59131.1"/>
    </source>
</evidence>
<reference evidence="1 2" key="1">
    <citation type="submission" date="2016-10" db="EMBL/GenBank/DDBJ databases">
        <authorList>
            <person name="Varghese N."/>
            <person name="Submissions S."/>
        </authorList>
    </citation>
    <scope>NUCLEOTIDE SEQUENCE [LARGE SCALE GENOMIC DNA]</scope>
    <source>
        <strain evidence="1 2">DSM 17584</strain>
    </source>
</reference>
<accession>A0ABY0RX87</accession>
<dbReference type="SUPFAM" id="SSF56300">
    <property type="entry name" value="Metallo-dependent phosphatases"/>
    <property type="match status" value="1"/>
</dbReference>
<organism evidence="1 2">
    <name type="scientific">Sulfitobacter litoralis</name>
    <dbReference type="NCBI Taxonomy" id="335975"/>
    <lineage>
        <taxon>Bacteria</taxon>
        <taxon>Pseudomonadati</taxon>
        <taxon>Pseudomonadota</taxon>
        <taxon>Alphaproteobacteria</taxon>
        <taxon>Rhodobacterales</taxon>
        <taxon>Roseobacteraceae</taxon>
        <taxon>Sulfitobacter</taxon>
    </lineage>
</organism>
<evidence type="ECO:0000313" key="2">
    <source>
        <dbReference type="Proteomes" id="UP000198646"/>
    </source>
</evidence>
<dbReference type="Proteomes" id="UP000198646">
    <property type="component" value="Unassembled WGS sequence"/>
</dbReference>
<keyword evidence="2" id="KW-1185">Reference proteome</keyword>
<dbReference type="CDD" id="cd00838">
    <property type="entry name" value="MPP_superfamily"/>
    <property type="match status" value="1"/>
</dbReference>
<proteinExistence type="predicted"/>
<dbReference type="Gene3D" id="3.60.21.10">
    <property type="match status" value="1"/>
</dbReference>
<gene>
    <name evidence="1" type="ORF">SAMN04488512_10420</name>
</gene>
<comment type="caution">
    <text evidence="1">The sequence shown here is derived from an EMBL/GenBank/DDBJ whole genome shotgun (WGS) entry which is preliminary data.</text>
</comment>
<protein>
    <submittedName>
        <fullName evidence="1">Calcineurin-like phosphoesterase superfamily domain-containing protein</fullName>
    </submittedName>
</protein>